<sequence length="127" mass="14214">MKTLCAAAALLCAATGPANAGQPFEESLVECAVLIELMTGEQTPVSGQSAELEYFVGTAANMRAEAVRRSDANYVERTAAEKRQVWHDRWDAGKWDNPENREDLVEWWTYCFKFAEHLEVEGPTPFD</sequence>
<dbReference type="Proteomes" id="UP000184085">
    <property type="component" value="Unassembled WGS sequence"/>
</dbReference>
<feature type="signal peptide" evidence="1">
    <location>
        <begin position="1"/>
        <end position="20"/>
    </location>
</feature>
<organism evidence="2 3">
    <name type="scientific">Donghicola eburneus</name>
    <dbReference type="NCBI Taxonomy" id="393278"/>
    <lineage>
        <taxon>Bacteria</taxon>
        <taxon>Pseudomonadati</taxon>
        <taxon>Pseudomonadota</taxon>
        <taxon>Alphaproteobacteria</taxon>
        <taxon>Rhodobacterales</taxon>
        <taxon>Roseobacteraceae</taxon>
        <taxon>Donghicola</taxon>
    </lineage>
</organism>
<keyword evidence="3" id="KW-1185">Reference proteome</keyword>
<protein>
    <submittedName>
        <fullName evidence="2">Putative secreted protein</fullName>
    </submittedName>
</protein>
<reference evidence="3" key="1">
    <citation type="submission" date="2016-09" db="EMBL/GenBank/DDBJ databases">
        <authorList>
            <person name="Wibberg D."/>
        </authorList>
    </citation>
    <scope>NUCLEOTIDE SEQUENCE [LARGE SCALE GENOMIC DNA]</scope>
</reference>
<feature type="chain" id="PRO_5009906677" evidence="1">
    <location>
        <begin position="21"/>
        <end position="127"/>
    </location>
</feature>
<gene>
    <name evidence="2" type="ORF">KARMA_2689</name>
</gene>
<dbReference type="EMBL" id="FMJB01000055">
    <property type="protein sequence ID" value="SCM68470.1"/>
    <property type="molecule type" value="Genomic_DNA"/>
</dbReference>
<dbReference type="AlphaFoldDB" id="A0A1M4N0T6"/>
<name>A0A1M4N0T6_9RHOB</name>
<evidence type="ECO:0000313" key="2">
    <source>
        <dbReference type="EMBL" id="SCM68470.1"/>
    </source>
</evidence>
<accession>A0A1M4N0T6</accession>
<keyword evidence="1" id="KW-0732">Signal</keyword>
<evidence type="ECO:0000256" key="1">
    <source>
        <dbReference type="SAM" id="SignalP"/>
    </source>
</evidence>
<evidence type="ECO:0000313" key="3">
    <source>
        <dbReference type="Proteomes" id="UP000184085"/>
    </source>
</evidence>
<dbReference type="RefSeq" id="WP_072707090.1">
    <property type="nucleotide sequence ID" value="NZ_FMJB01000055.1"/>
</dbReference>
<proteinExistence type="predicted"/>